<keyword evidence="6" id="KW-1185">Reference proteome</keyword>
<keyword evidence="4" id="KW-1133">Transmembrane helix</keyword>
<feature type="transmembrane region" description="Helical" evidence="4">
    <location>
        <begin position="356"/>
        <end position="376"/>
    </location>
</feature>
<dbReference type="GO" id="GO:0000030">
    <property type="term" value="F:mannosyltransferase activity"/>
    <property type="evidence" value="ECO:0007669"/>
    <property type="project" value="TreeGrafter"/>
</dbReference>
<evidence type="ECO:0000256" key="1">
    <source>
        <dbReference type="ARBA" id="ARBA00022737"/>
    </source>
</evidence>
<feature type="region of interest" description="Disordered" evidence="3">
    <location>
        <begin position="522"/>
        <end position="545"/>
    </location>
</feature>
<feature type="transmembrane region" description="Helical" evidence="4">
    <location>
        <begin position="329"/>
        <end position="349"/>
    </location>
</feature>
<feature type="transmembrane region" description="Helical" evidence="4">
    <location>
        <begin position="271"/>
        <end position="290"/>
    </location>
</feature>
<dbReference type="GO" id="GO:0030968">
    <property type="term" value="P:endoplasmic reticulum unfolded protein response"/>
    <property type="evidence" value="ECO:0007669"/>
    <property type="project" value="TreeGrafter"/>
</dbReference>
<accession>A0A934R629</accession>
<dbReference type="PANTHER" id="PTHR44227">
    <property type="match status" value="1"/>
</dbReference>
<feature type="transmembrane region" description="Helical" evidence="4">
    <location>
        <begin position="72"/>
        <end position="90"/>
    </location>
</feature>
<name>A0A934R629_9BACT</name>
<comment type="caution">
    <text evidence="5">The sequence shown here is derived from an EMBL/GenBank/DDBJ whole genome shotgun (WGS) entry which is preliminary data.</text>
</comment>
<feature type="compositionally biased region" description="Basic and acidic residues" evidence="3">
    <location>
        <begin position="532"/>
        <end position="545"/>
    </location>
</feature>
<evidence type="ECO:0000313" key="5">
    <source>
        <dbReference type="EMBL" id="MBK1815920.1"/>
    </source>
</evidence>
<evidence type="ECO:0000256" key="2">
    <source>
        <dbReference type="ARBA" id="ARBA00022803"/>
    </source>
</evidence>
<protein>
    <submittedName>
        <fullName evidence="5">Uncharacterized protein</fullName>
    </submittedName>
</protein>
<dbReference type="Proteomes" id="UP000600139">
    <property type="component" value="Unassembled WGS sequence"/>
</dbReference>
<dbReference type="RefSeq" id="WP_200350880.1">
    <property type="nucleotide sequence ID" value="NZ_BAABHZ010000006.1"/>
</dbReference>
<dbReference type="GO" id="GO:0035269">
    <property type="term" value="P:protein O-linked glycosylation via mannose"/>
    <property type="evidence" value="ECO:0007669"/>
    <property type="project" value="TreeGrafter"/>
</dbReference>
<dbReference type="InterPro" id="IPR052346">
    <property type="entry name" value="O-mannosyl-transferase_TMTC"/>
</dbReference>
<keyword evidence="4" id="KW-0812">Transmembrane</keyword>
<gene>
    <name evidence="5" type="ORF">JIN84_09840</name>
</gene>
<dbReference type="EMBL" id="JAENIK010000011">
    <property type="protein sequence ID" value="MBK1815920.1"/>
    <property type="molecule type" value="Genomic_DNA"/>
</dbReference>
<dbReference type="AlphaFoldDB" id="A0A934R629"/>
<evidence type="ECO:0000313" key="6">
    <source>
        <dbReference type="Proteomes" id="UP000600139"/>
    </source>
</evidence>
<feature type="transmembrane region" description="Helical" evidence="4">
    <location>
        <begin position="102"/>
        <end position="121"/>
    </location>
</feature>
<evidence type="ECO:0000256" key="3">
    <source>
        <dbReference type="SAM" id="MobiDB-lite"/>
    </source>
</evidence>
<reference evidence="5" key="1">
    <citation type="submission" date="2021-01" db="EMBL/GenBank/DDBJ databases">
        <title>Modified the classification status of verrucomicrobia.</title>
        <authorList>
            <person name="Feng X."/>
        </authorList>
    </citation>
    <scope>NUCLEOTIDE SEQUENCE</scope>
    <source>
        <strain evidence="5">JCM 18052</strain>
    </source>
</reference>
<feature type="transmembrane region" description="Helical" evidence="4">
    <location>
        <begin position="188"/>
        <end position="208"/>
    </location>
</feature>
<evidence type="ECO:0000256" key="4">
    <source>
        <dbReference type="SAM" id="Phobius"/>
    </source>
</evidence>
<feature type="transmembrane region" description="Helical" evidence="4">
    <location>
        <begin position="165"/>
        <end position="181"/>
    </location>
</feature>
<keyword evidence="1" id="KW-0677">Repeat</keyword>
<feature type="transmembrane region" description="Helical" evidence="4">
    <location>
        <begin position="297"/>
        <end position="317"/>
    </location>
</feature>
<feature type="transmembrane region" description="Helical" evidence="4">
    <location>
        <begin position="43"/>
        <end position="63"/>
    </location>
</feature>
<sequence length="545" mass="60990">MDDIPAILENEAIRTGAFWNTKTQLWTNMWYFLEARVFGFSPAGFHAVNWLLHTAVACVLFGLGRDLLRGKWPAGVAWFGALLFAVHPLASEIPNYARTQDLAWVTLFSLLAAWAMLRYLGEGGWELVRGEDGQIPVFQKTHRWRKLVWCALAVAGATFSKGPGFLHAVMAVAMVVLAFFPKGGKRAWPWIAGLAVLGLLVVWGAGIFGNALNGLARWQEPRFIGHGYTVARVFWEFAWRSVVPVALSADHHIAETLVPKGVGYWNVPDRVAIASAWGMLALGALGVVLACREKWRVLGVCLALFVGTIAFRVFYLIPEFMPEYRIYPGLPWFCLGAAVVLAAAWQWLFAHVSPRGAVVVLLGGLAVLSAQRSFLWHDLDLLMKDVLRQYPAQARAIWELQDRDLKAGRWQEVIARHERDFPEVRRRFIASLGALAPARELPTGHFTLAETACMGRYARAVAHVKGPAEGLRRMADVESYLRLQRINPKTNPAHWNHFGHDKALILEMAGDYAAALKAMEPRSGEPQGWPFDYERIRQKQEDVTP</sequence>
<organism evidence="5 6">
    <name type="scientific">Luteolibacter yonseiensis</name>
    <dbReference type="NCBI Taxonomy" id="1144680"/>
    <lineage>
        <taxon>Bacteria</taxon>
        <taxon>Pseudomonadati</taxon>
        <taxon>Verrucomicrobiota</taxon>
        <taxon>Verrucomicrobiia</taxon>
        <taxon>Verrucomicrobiales</taxon>
        <taxon>Verrucomicrobiaceae</taxon>
        <taxon>Luteolibacter</taxon>
    </lineage>
</organism>
<dbReference type="PANTHER" id="PTHR44227:SF3">
    <property type="entry name" value="PROTEIN O-MANNOSYL-TRANSFERASE TMTC4"/>
    <property type="match status" value="1"/>
</dbReference>
<keyword evidence="2" id="KW-0802">TPR repeat</keyword>
<proteinExistence type="predicted"/>
<keyword evidence="4" id="KW-0472">Membrane</keyword>